<dbReference type="PANTHER" id="PTHR32263:SF23">
    <property type="entry name" value="INACTIVE POLY [ADP-RIBOSE] POLYMERASE SRO4"/>
    <property type="match status" value="1"/>
</dbReference>
<feature type="domain" description="RST" evidence="6">
    <location>
        <begin position="239"/>
        <end position="310"/>
    </location>
</feature>
<dbReference type="PANTHER" id="PTHR32263">
    <property type="entry name" value="INACTIVE POLY [ADP-RIBOSE] POLYMERASE SRO4-RELATED"/>
    <property type="match status" value="1"/>
</dbReference>
<evidence type="ECO:0000313" key="7">
    <source>
        <dbReference type="EMBL" id="RDY13101.1"/>
    </source>
</evidence>
<dbReference type="PROSITE" id="PS51059">
    <property type="entry name" value="PARP_CATALYTIC"/>
    <property type="match status" value="1"/>
</dbReference>
<dbReference type="Proteomes" id="UP000257109">
    <property type="component" value="Unassembled WGS sequence"/>
</dbReference>
<comment type="caution">
    <text evidence="7">The sequence shown here is derived from an EMBL/GenBank/DDBJ whole genome shotgun (WGS) entry which is preliminary data.</text>
</comment>
<evidence type="ECO:0000313" key="8">
    <source>
        <dbReference type="Proteomes" id="UP000257109"/>
    </source>
</evidence>
<reference evidence="7" key="1">
    <citation type="submission" date="2018-05" db="EMBL/GenBank/DDBJ databases">
        <title>Draft genome of Mucuna pruriens seed.</title>
        <authorList>
            <person name="Nnadi N.E."/>
            <person name="Vos R."/>
            <person name="Hasami M.H."/>
            <person name="Devisetty U.K."/>
            <person name="Aguiy J.C."/>
        </authorList>
    </citation>
    <scope>NUCLEOTIDE SEQUENCE [LARGE SCALE GENOMIC DNA]</scope>
    <source>
        <strain evidence="7">JCA_2017</strain>
    </source>
</reference>
<keyword evidence="8" id="KW-1185">Reference proteome</keyword>
<name>A0A371IDH4_MUCPR</name>
<comment type="subcellular location">
    <subcellularLocation>
        <location evidence="1">Nucleus</location>
    </subcellularLocation>
</comment>
<dbReference type="InterPro" id="IPR022003">
    <property type="entry name" value="RST"/>
</dbReference>
<evidence type="ECO:0000256" key="4">
    <source>
        <dbReference type="ARBA" id="ARBA00023242"/>
    </source>
</evidence>
<dbReference type="EMBL" id="QJKJ01000342">
    <property type="protein sequence ID" value="RDY13101.1"/>
    <property type="molecule type" value="Genomic_DNA"/>
</dbReference>
<evidence type="ECO:0000256" key="3">
    <source>
        <dbReference type="ARBA" id="ARBA00023016"/>
    </source>
</evidence>
<evidence type="ECO:0000259" key="6">
    <source>
        <dbReference type="PROSITE" id="PS51879"/>
    </source>
</evidence>
<feature type="domain" description="PARP catalytic" evidence="5">
    <location>
        <begin position="22"/>
        <end position="243"/>
    </location>
</feature>
<dbReference type="SUPFAM" id="SSF56399">
    <property type="entry name" value="ADP-ribosylation"/>
    <property type="match status" value="1"/>
</dbReference>
<feature type="non-terminal residue" evidence="7">
    <location>
        <position position="1"/>
    </location>
</feature>
<dbReference type="Gene3D" id="3.90.228.10">
    <property type="match status" value="1"/>
</dbReference>
<protein>
    <submittedName>
        <fullName evidence="7">Inactive poly [ADP-ribose] polymerase SRO5</fullName>
    </submittedName>
</protein>
<organism evidence="7 8">
    <name type="scientific">Mucuna pruriens</name>
    <name type="common">Velvet bean</name>
    <name type="synonym">Dolichos pruriens</name>
    <dbReference type="NCBI Taxonomy" id="157652"/>
    <lineage>
        <taxon>Eukaryota</taxon>
        <taxon>Viridiplantae</taxon>
        <taxon>Streptophyta</taxon>
        <taxon>Embryophyta</taxon>
        <taxon>Tracheophyta</taxon>
        <taxon>Spermatophyta</taxon>
        <taxon>Magnoliopsida</taxon>
        <taxon>eudicotyledons</taxon>
        <taxon>Gunneridae</taxon>
        <taxon>Pentapetalae</taxon>
        <taxon>rosids</taxon>
        <taxon>fabids</taxon>
        <taxon>Fabales</taxon>
        <taxon>Fabaceae</taxon>
        <taxon>Papilionoideae</taxon>
        <taxon>50 kb inversion clade</taxon>
        <taxon>NPAAA clade</taxon>
        <taxon>indigoferoid/millettioid clade</taxon>
        <taxon>Phaseoleae</taxon>
        <taxon>Mucuna</taxon>
    </lineage>
</organism>
<dbReference type="InterPro" id="IPR044964">
    <property type="entry name" value="RCD1/SRO1-5"/>
</dbReference>
<proteinExistence type="predicted"/>
<dbReference type="OrthoDB" id="6133115at2759"/>
<dbReference type="GO" id="GO:0003950">
    <property type="term" value="F:NAD+ poly-ADP-ribosyltransferase activity"/>
    <property type="evidence" value="ECO:0007669"/>
    <property type="project" value="InterPro"/>
</dbReference>
<accession>A0A371IDH4</accession>
<keyword evidence="3" id="KW-0346">Stress response</keyword>
<gene>
    <name evidence="7" type="primary">SRO5</name>
    <name evidence="7" type="ORF">CR513_02017</name>
</gene>
<keyword evidence="4" id="KW-0539">Nucleus</keyword>
<evidence type="ECO:0000256" key="1">
    <source>
        <dbReference type="ARBA" id="ARBA00004123"/>
    </source>
</evidence>
<dbReference type="GO" id="GO:0005634">
    <property type="term" value="C:nucleus"/>
    <property type="evidence" value="ECO:0007669"/>
    <property type="project" value="UniProtKB-SubCell"/>
</dbReference>
<dbReference type="InterPro" id="IPR012317">
    <property type="entry name" value="Poly(ADP-ribose)pol_cat_dom"/>
</dbReference>
<keyword evidence="2" id="KW-0217">Developmental protein</keyword>
<dbReference type="PROSITE" id="PS51879">
    <property type="entry name" value="RST"/>
    <property type="match status" value="1"/>
</dbReference>
<dbReference type="Pfam" id="PF12174">
    <property type="entry name" value="RST"/>
    <property type="match status" value="1"/>
</dbReference>
<dbReference type="STRING" id="157652.A0A371IDH4"/>
<evidence type="ECO:0000256" key="2">
    <source>
        <dbReference type="ARBA" id="ARBA00022473"/>
    </source>
</evidence>
<evidence type="ECO:0000259" key="5">
    <source>
        <dbReference type="PROSITE" id="PS51059"/>
    </source>
</evidence>
<dbReference type="AlphaFoldDB" id="A0A371IDH4"/>
<sequence>MELTCPQQDEYSVLSDCESSVSATETVLPSPQRTLLVWLPEGDAVHDLIHRRFIRGLGLLGPKTEVVSIRRNACSGVVSQARLHSFQVYAKAVARLRDGNANVKYAWYGTRGENDVNDIFSHGFGHAHGRQLLLSPDDAPLERFARVTAFVKGCVVGEDGVRHALLCRVILGRSEVVHAGTEQCYPSCEDYDSGLDSLSGPSKYIIWSNRINTHVLPAYVISFRVSSTKGIEKSEEEPLRPSSPWMPFPTLITTLSKVLSPCDIALISKFYKEKNEKKISRHELIQRVRRIAGDKLLVAVIKSYRDKRLDIIVKEKVGTNKILFYLRPQPSGSLIGKFVHLSEETKLSTNKVKEWFSNADRMTSFTSSIAGHRRRNRFFFMVATRQSSRNDVLHEFCPGLRFLKLK</sequence>